<feature type="transmembrane region" description="Helical" evidence="2">
    <location>
        <begin position="193"/>
        <end position="213"/>
    </location>
</feature>
<comment type="caution">
    <text evidence="3">The sequence shown here is derived from an EMBL/GenBank/DDBJ whole genome shotgun (WGS) entry which is preliminary data.</text>
</comment>
<feature type="compositionally biased region" description="Basic and acidic residues" evidence="1">
    <location>
        <begin position="596"/>
        <end position="621"/>
    </location>
</feature>
<dbReference type="Proteomes" id="UP000013085">
    <property type="component" value="Unassembled WGS sequence"/>
</dbReference>
<evidence type="ECO:0000256" key="2">
    <source>
        <dbReference type="SAM" id="Phobius"/>
    </source>
</evidence>
<proteinExistence type="predicted"/>
<feature type="compositionally biased region" description="Polar residues" evidence="1">
    <location>
        <begin position="499"/>
        <end position="514"/>
    </location>
</feature>
<accession>A0A0E2HH34</accession>
<feature type="transmembrane region" description="Helical" evidence="2">
    <location>
        <begin position="391"/>
        <end position="412"/>
    </location>
</feature>
<dbReference type="Pfam" id="PF19590">
    <property type="entry name" value="TrbL_3"/>
    <property type="match status" value="1"/>
</dbReference>
<keyword evidence="2" id="KW-0812">Transmembrane</keyword>
<dbReference type="NCBIfam" id="NF046089">
    <property type="entry name" value="CD3337_EF1877"/>
    <property type="match status" value="1"/>
</dbReference>
<dbReference type="AlphaFoldDB" id="A0A0E2HH34"/>
<gene>
    <name evidence="3" type="ORF">HMPREF1090_00468</name>
</gene>
<dbReference type="EMBL" id="AGYR01000004">
    <property type="protein sequence ID" value="ENZ19560.1"/>
    <property type="molecule type" value="Genomic_DNA"/>
</dbReference>
<reference evidence="3 4" key="1">
    <citation type="submission" date="2013-01" db="EMBL/GenBank/DDBJ databases">
        <title>The Genome Sequence of Clostridium clostridioforme 90A8.</title>
        <authorList>
            <consortium name="The Broad Institute Genome Sequencing Platform"/>
            <person name="Earl A."/>
            <person name="Ward D."/>
            <person name="Feldgarden M."/>
            <person name="Gevers D."/>
            <person name="Courvalin P."/>
            <person name="Lambert T."/>
            <person name="Walker B."/>
            <person name="Young S.K."/>
            <person name="Zeng Q."/>
            <person name="Gargeya S."/>
            <person name="Fitzgerald M."/>
            <person name="Haas B."/>
            <person name="Abouelleil A."/>
            <person name="Alvarado L."/>
            <person name="Arachchi H.M."/>
            <person name="Berlin A.M."/>
            <person name="Chapman S.B."/>
            <person name="Dewar J."/>
            <person name="Goldberg J."/>
            <person name="Griggs A."/>
            <person name="Gujja S."/>
            <person name="Hansen M."/>
            <person name="Howarth C."/>
            <person name="Imamovic A."/>
            <person name="Larimer J."/>
            <person name="McCowan C."/>
            <person name="Murphy C."/>
            <person name="Neiman D."/>
            <person name="Pearson M."/>
            <person name="Priest M."/>
            <person name="Roberts A."/>
            <person name="Saif S."/>
            <person name="Shea T."/>
            <person name="Sisk P."/>
            <person name="Sykes S."/>
            <person name="Wortman J."/>
            <person name="Nusbaum C."/>
            <person name="Birren B."/>
        </authorList>
    </citation>
    <scope>NUCLEOTIDE SEQUENCE [LARGE SCALE GENOMIC DNA]</scope>
    <source>
        <strain evidence="3 4">90A8</strain>
    </source>
</reference>
<evidence type="ECO:0000313" key="3">
    <source>
        <dbReference type="EMBL" id="ENZ19560.1"/>
    </source>
</evidence>
<feature type="transmembrane region" description="Helical" evidence="2">
    <location>
        <begin position="418"/>
        <end position="436"/>
    </location>
</feature>
<organism evidence="3 4">
    <name type="scientific">[Clostridium] clostridioforme 90A8</name>
    <dbReference type="NCBI Taxonomy" id="999408"/>
    <lineage>
        <taxon>Bacteria</taxon>
        <taxon>Bacillati</taxon>
        <taxon>Bacillota</taxon>
        <taxon>Clostridia</taxon>
        <taxon>Lachnospirales</taxon>
        <taxon>Lachnospiraceae</taxon>
        <taxon>Enterocloster</taxon>
    </lineage>
</organism>
<feature type="compositionally biased region" description="Polar residues" evidence="1">
    <location>
        <begin position="586"/>
        <end position="595"/>
    </location>
</feature>
<dbReference type="InterPro" id="IPR058112">
    <property type="entry name" value="CD3337_EF1877-like"/>
</dbReference>
<dbReference type="PATRIC" id="fig|999408.3.peg.507"/>
<feature type="transmembrane region" description="Helical" evidence="2">
    <location>
        <begin position="329"/>
        <end position="351"/>
    </location>
</feature>
<feature type="compositionally biased region" description="Basic and acidic residues" evidence="1">
    <location>
        <begin position="685"/>
        <end position="694"/>
    </location>
</feature>
<sequence length="776" mass="85189">MVIHRNSNKQQFPVPYPSKRRLSGKMIGNVIGRVLLALLLLFLLLAVSGTAAHAAGLVDDTVDAANEYSKYPLDNYQLDFYVDSGWDWLPWNWLDGIGKQVMYGLYAITNFIWTISLYLSNATGYLIQEAYSLDFISSTADSIGKNMQTLAGVTTGGLSSEGFYIGFLLILILVVGLYVAYTGLIKRETTKAIHAVVNFVVVFVLSAAFIAYAPDYIGKINEFSADISNASLTLGTKIVLPNSESQGKDSVDLIRDSLFSIQVKQPWLLLQYGNSDVESIGADRVESLLSTSPNENNGQDREEIVAEEIEDRENTNLTITKTINRLGTVFFLFLFNIGISIFVFLLTGIMIFSQVLFIIYAMFLPVSFLLSMVPSFEGMSKRAITKLFNTILTRAGITLIITVAFSISTMLYNLSGEYPFFLTAFLQIVTFAGIYFKLGDLMGMFSLQSGDSQSMGSRIMRRPRMLMHAHMHRLQHKLGRDLAALGAGTAAYHAGKQAGSDQRNASNSGSSKSTQADHSRPNGQAAPEKESAWKRAGSAVGAVADTKDKIADTAGQLREQAKDLPVNAKYALYHGKTQVSEGVRDFTSSVTQTRTARAEQRNAQAESRRQTIAERRAELKQARQPQTTASEVPKGAAPVHERPATTKTKQPASPAIRERGQVAYEGNVTERTSIPVVKATSIHHEQTPPVRTERQIVPPASPAQPDERQKTAPTITPAAPHPARPVQKDTAPVIPKVKRAAPVVKEAGFTIRRTTARKEWTKTAKTAVKQKKGEKP</sequence>
<name>A0A0E2HH34_9FIRM</name>
<feature type="region of interest" description="Disordered" evidence="1">
    <location>
        <begin position="685"/>
        <end position="734"/>
    </location>
</feature>
<feature type="region of interest" description="Disordered" evidence="1">
    <location>
        <begin position="584"/>
        <end position="655"/>
    </location>
</feature>
<evidence type="ECO:0000313" key="4">
    <source>
        <dbReference type="Proteomes" id="UP000013085"/>
    </source>
</evidence>
<feature type="region of interest" description="Disordered" evidence="1">
    <location>
        <begin position="495"/>
        <end position="541"/>
    </location>
</feature>
<keyword evidence="2" id="KW-1133">Transmembrane helix</keyword>
<feature type="transmembrane region" description="Helical" evidence="2">
    <location>
        <begin position="163"/>
        <end position="181"/>
    </location>
</feature>
<protein>
    <submittedName>
        <fullName evidence="3">Conjugative transposon membrane protein</fullName>
    </submittedName>
</protein>
<feature type="transmembrane region" description="Helical" evidence="2">
    <location>
        <begin position="357"/>
        <end position="379"/>
    </location>
</feature>
<dbReference type="InterPro" id="IPR045782">
    <property type="entry name" value="TrbL_3"/>
</dbReference>
<keyword evidence="2" id="KW-0472">Membrane</keyword>
<evidence type="ECO:0000256" key="1">
    <source>
        <dbReference type="SAM" id="MobiDB-lite"/>
    </source>
</evidence>
<dbReference type="HOGENOM" id="CLU_012838_1_0_9"/>